<gene>
    <name evidence="2" type="ORF">E3O19_04570</name>
</gene>
<name>A0A4R8WVN1_9MICO</name>
<evidence type="ECO:0000259" key="1">
    <source>
        <dbReference type="Pfam" id="PF04480"/>
    </source>
</evidence>
<dbReference type="InterPro" id="IPR011335">
    <property type="entry name" value="Restrct_endonuc-II-like"/>
</dbReference>
<keyword evidence="3" id="KW-1185">Reference proteome</keyword>
<feature type="domain" description="DUF559" evidence="1">
    <location>
        <begin position="246"/>
        <end position="309"/>
    </location>
</feature>
<dbReference type="Proteomes" id="UP000298412">
    <property type="component" value="Unassembled WGS sequence"/>
</dbReference>
<evidence type="ECO:0000313" key="2">
    <source>
        <dbReference type="EMBL" id="TFC18360.1"/>
    </source>
</evidence>
<dbReference type="Gene3D" id="3.40.960.10">
    <property type="entry name" value="VSR Endonuclease"/>
    <property type="match status" value="1"/>
</dbReference>
<dbReference type="OrthoDB" id="3173471at2"/>
<dbReference type="InterPro" id="IPR007569">
    <property type="entry name" value="DUF559"/>
</dbReference>
<proteinExistence type="predicted"/>
<sequence>MLRRGRACGILERMAVRIPLPDEFGGRAFLVNEARAEGIGRSRLAGSDLQRPFWGIRAPTAGCDDVEALCRALALRMPPNAFYTHVTAAQLMRFPLPRRLETTRPLHVGVAEPARAMDARDIVGHSLRVMTAELAAWGGLSHTGPVRTWLDLASGLSLVELVAVGDHIVHREHPLATLLELTEALGRYPSRRGLVRARAALPLLRTGAESPRESALRVIIVLAGLPEPECNVNIFDSNGRFLARGDLVYPEFKLVLEYQGDHHRTDRAQWRRDIRRVQNVEDIGWQMLQFTDDDLRNPAELVGRIERRLRARGWVGKCRPRR</sequence>
<accession>A0A4R8WVN1</accession>
<dbReference type="SUPFAM" id="SSF52980">
    <property type="entry name" value="Restriction endonuclease-like"/>
    <property type="match status" value="1"/>
</dbReference>
<comment type="caution">
    <text evidence="2">The sequence shown here is derived from an EMBL/GenBank/DDBJ whole genome shotgun (WGS) entry which is preliminary data.</text>
</comment>
<dbReference type="AlphaFoldDB" id="A0A4R8WVN1"/>
<organism evidence="2 3">
    <name type="scientific">Cryobacterium algoritolerans</name>
    <dbReference type="NCBI Taxonomy" id="1259184"/>
    <lineage>
        <taxon>Bacteria</taxon>
        <taxon>Bacillati</taxon>
        <taxon>Actinomycetota</taxon>
        <taxon>Actinomycetes</taxon>
        <taxon>Micrococcales</taxon>
        <taxon>Microbacteriaceae</taxon>
        <taxon>Cryobacterium</taxon>
    </lineage>
</organism>
<protein>
    <submittedName>
        <fullName evidence="2">DUF559 domain-containing protein</fullName>
    </submittedName>
</protein>
<reference evidence="2 3" key="1">
    <citation type="submission" date="2019-03" db="EMBL/GenBank/DDBJ databases">
        <title>Genomics of glacier-inhabiting Cryobacterium strains.</title>
        <authorList>
            <person name="Liu Q."/>
            <person name="Xin Y.-H."/>
        </authorList>
    </citation>
    <scope>NUCLEOTIDE SEQUENCE [LARGE SCALE GENOMIC DNA]</scope>
    <source>
        <strain evidence="2 3">MDT1-3</strain>
    </source>
</reference>
<dbReference type="EMBL" id="SOFP01000022">
    <property type="protein sequence ID" value="TFC18360.1"/>
    <property type="molecule type" value="Genomic_DNA"/>
</dbReference>
<dbReference type="Pfam" id="PF04480">
    <property type="entry name" value="DUF559"/>
    <property type="match status" value="1"/>
</dbReference>
<evidence type="ECO:0000313" key="3">
    <source>
        <dbReference type="Proteomes" id="UP000298412"/>
    </source>
</evidence>